<dbReference type="Proteomes" id="UP000327000">
    <property type="component" value="Unassembled WGS sequence"/>
</dbReference>
<keyword evidence="2" id="KW-1185">Reference proteome</keyword>
<name>A0A5N5W2D4_STRMB</name>
<evidence type="ECO:0000313" key="1">
    <source>
        <dbReference type="EMBL" id="KAB7836841.1"/>
    </source>
</evidence>
<comment type="caution">
    <text evidence="1">The sequence shown here is derived from an EMBL/GenBank/DDBJ whole genome shotgun (WGS) entry which is preliminary data.</text>
</comment>
<dbReference type="EMBL" id="VOKX01000098">
    <property type="protein sequence ID" value="KAB7836841.1"/>
    <property type="molecule type" value="Genomic_DNA"/>
</dbReference>
<accession>A0A5N5W2D4</accession>
<dbReference type="Pfam" id="PF11066">
    <property type="entry name" value="DUF2867"/>
    <property type="match status" value="1"/>
</dbReference>
<organism evidence="1 2">
    <name type="scientific">Streptomyces mobaraensis</name>
    <name type="common">Streptoverticillium mobaraense</name>
    <dbReference type="NCBI Taxonomy" id="35621"/>
    <lineage>
        <taxon>Bacteria</taxon>
        <taxon>Bacillati</taxon>
        <taxon>Actinomycetota</taxon>
        <taxon>Actinomycetes</taxon>
        <taxon>Kitasatosporales</taxon>
        <taxon>Streptomycetaceae</taxon>
        <taxon>Streptomyces</taxon>
    </lineage>
</organism>
<gene>
    <name evidence="1" type="ORF">FRZ00_23920</name>
</gene>
<dbReference type="AlphaFoldDB" id="A0A5N5W2D4"/>
<dbReference type="RefSeq" id="WP_004947222.1">
    <property type="nucleotide sequence ID" value="NZ_VOKX01000098.1"/>
</dbReference>
<protein>
    <submittedName>
        <fullName evidence="1">DUF2867 domain-containing protein</fullName>
    </submittedName>
</protein>
<dbReference type="InterPro" id="IPR021295">
    <property type="entry name" value="DUF2867"/>
</dbReference>
<reference evidence="1 2" key="1">
    <citation type="journal article" date="2019" name="Microb. Cell Fact.">
        <title>Exploring novel herbicidin analogues by transcriptional regulator overexpression and MS/MS molecular networking.</title>
        <authorList>
            <person name="Shi Y."/>
            <person name="Gu R."/>
            <person name="Li Y."/>
            <person name="Wang X."/>
            <person name="Ren W."/>
            <person name="Li X."/>
            <person name="Wang L."/>
            <person name="Xie Y."/>
            <person name="Hong B."/>
        </authorList>
    </citation>
    <scope>NUCLEOTIDE SEQUENCE [LARGE SCALE GENOMIC DNA]</scope>
    <source>
        <strain evidence="1 2">US-43</strain>
    </source>
</reference>
<dbReference type="OrthoDB" id="4551029at2"/>
<evidence type="ECO:0000313" key="2">
    <source>
        <dbReference type="Proteomes" id="UP000327000"/>
    </source>
</evidence>
<sequence length="203" mass="22602">MARLTTAAFTEQPWRIHAITGDFSVEDVWSFRTPGAGPDDFPVMVEALRAAGGIRNQPALARLLFAARWRLGALLGWDAPSESVGSRVASLRDRLPADLRDAPRGWDDDAMPLKAVYELRDESARELANKTVHTIMHLGWVPGGAGDHELRMTVLVKANGRFGRLYMALIAPFRYLVIYPAMTRRWEQAWRDRPVAGRGPGPS</sequence>
<proteinExistence type="predicted"/>